<gene>
    <name evidence="7" type="ORF">SAMN04487775_101229</name>
</gene>
<feature type="transmembrane region" description="Helical" evidence="6">
    <location>
        <begin position="255"/>
        <end position="275"/>
    </location>
</feature>
<dbReference type="PANTHER" id="PTHR47089">
    <property type="entry name" value="ABC TRANSPORTER, PERMEASE PROTEIN"/>
    <property type="match status" value="1"/>
</dbReference>
<evidence type="ECO:0000256" key="5">
    <source>
        <dbReference type="ARBA" id="ARBA00023136"/>
    </source>
</evidence>
<organism evidence="7 8">
    <name type="scientific">Treponema bryantii</name>
    <dbReference type="NCBI Taxonomy" id="163"/>
    <lineage>
        <taxon>Bacteria</taxon>
        <taxon>Pseudomonadati</taxon>
        <taxon>Spirochaetota</taxon>
        <taxon>Spirochaetia</taxon>
        <taxon>Spirochaetales</taxon>
        <taxon>Treponemataceae</taxon>
        <taxon>Treponema</taxon>
    </lineage>
</organism>
<feature type="transmembrane region" description="Helical" evidence="6">
    <location>
        <begin position="206"/>
        <end position="225"/>
    </location>
</feature>
<sequence>MSNKFKTALASDTCKSILSAVICALLGILIGFIILLIINAEHAPKAISVILKNWLYYRNNGKKLYYLGQTLVKAVPLILCGIAVLFAYKSGLFNIGVAGQYCVGIGISLWCALAWHLPWFLCVIFAVVCAALWACIAGLLKAFCNVNEVIAGIMLNWISLYLVNVLMQNERVMNVGKSETFSITATSPQSLLPTLGLGKLFHDNEYVSIAVPLTILVAILINILLKKTVLGYELRATGLNKHAAKYAGMKDKKNLILTMAVSGAIAGLAASLFYLTDIQPWKTSSTVPAMGFNGIAVAFLGELNPIGVIFSGYFIQHITQGGSFIDTKYFNPQIADLISSIIIYSCAFMFLFKTQLSKLIEGKKKATKSVKSEAAGGEAKRG</sequence>
<keyword evidence="3 6" id="KW-0812">Transmembrane</keyword>
<comment type="subcellular location">
    <subcellularLocation>
        <location evidence="1">Cell membrane</location>
        <topology evidence="1">Multi-pass membrane protein</topology>
    </subcellularLocation>
</comment>
<name>A0A1I3I0R6_9SPIR</name>
<evidence type="ECO:0000256" key="6">
    <source>
        <dbReference type="SAM" id="Phobius"/>
    </source>
</evidence>
<dbReference type="InterPro" id="IPR001851">
    <property type="entry name" value="ABC_transp_permease"/>
</dbReference>
<dbReference type="GO" id="GO:0005886">
    <property type="term" value="C:plasma membrane"/>
    <property type="evidence" value="ECO:0007669"/>
    <property type="project" value="UniProtKB-SubCell"/>
</dbReference>
<feature type="transmembrane region" description="Helical" evidence="6">
    <location>
        <begin position="92"/>
        <end position="113"/>
    </location>
</feature>
<dbReference type="PANTHER" id="PTHR47089:SF1">
    <property type="entry name" value="GUANOSINE ABC TRANSPORTER PERMEASE PROTEIN NUPP"/>
    <property type="match status" value="1"/>
</dbReference>
<evidence type="ECO:0000256" key="4">
    <source>
        <dbReference type="ARBA" id="ARBA00022989"/>
    </source>
</evidence>
<reference evidence="8" key="1">
    <citation type="submission" date="2016-10" db="EMBL/GenBank/DDBJ databases">
        <authorList>
            <person name="Varghese N."/>
            <person name="Submissions S."/>
        </authorList>
    </citation>
    <scope>NUCLEOTIDE SEQUENCE [LARGE SCALE GENOMIC DNA]</scope>
    <source>
        <strain evidence="8">XBD1002</strain>
    </source>
</reference>
<keyword evidence="5 6" id="KW-0472">Membrane</keyword>
<evidence type="ECO:0000256" key="3">
    <source>
        <dbReference type="ARBA" id="ARBA00022692"/>
    </source>
</evidence>
<evidence type="ECO:0000313" key="8">
    <source>
        <dbReference type="Proteomes" id="UP000182737"/>
    </source>
</evidence>
<protein>
    <submittedName>
        <fullName evidence="7">Simple sugar transport system permease protein</fullName>
    </submittedName>
</protein>
<dbReference type="AlphaFoldDB" id="A0A1I3I0R6"/>
<keyword evidence="8" id="KW-1185">Reference proteome</keyword>
<keyword evidence="2" id="KW-1003">Cell membrane</keyword>
<dbReference type="Pfam" id="PF02653">
    <property type="entry name" value="BPD_transp_2"/>
    <property type="match status" value="1"/>
</dbReference>
<feature type="transmembrane region" description="Helical" evidence="6">
    <location>
        <begin position="334"/>
        <end position="352"/>
    </location>
</feature>
<feature type="transmembrane region" description="Helical" evidence="6">
    <location>
        <begin position="17"/>
        <end position="38"/>
    </location>
</feature>
<dbReference type="Proteomes" id="UP000182737">
    <property type="component" value="Unassembled WGS sequence"/>
</dbReference>
<dbReference type="RefSeq" id="WP_074929844.1">
    <property type="nucleotide sequence ID" value="NZ_FORI01000001.1"/>
</dbReference>
<evidence type="ECO:0000256" key="1">
    <source>
        <dbReference type="ARBA" id="ARBA00004651"/>
    </source>
</evidence>
<feature type="transmembrane region" description="Helical" evidence="6">
    <location>
        <begin position="149"/>
        <end position="167"/>
    </location>
</feature>
<dbReference type="OrthoDB" id="45037at2"/>
<evidence type="ECO:0000313" key="7">
    <source>
        <dbReference type="EMBL" id="SFI41554.1"/>
    </source>
</evidence>
<dbReference type="GO" id="GO:0022857">
    <property type="term" value="F:transmembrane transporter activity"/>
    <property type="evidence" value="ECO:0007669"/>
    <property type="project" value="InterPro"/>
</dbReference>
<proteinExistence type="predicted"/>
<dbReference type="CDD" id="cd06580">
    <property type="entry name" value="TM_PBP1_transp_TpRbsC_like"/>
    <property type="match status" value="1"/>
</dbReference>
<dbReference type="EMBL" id="FORI01000001">
    <property type="protein sequence ID" value="SFI41554.1"/>
    <property type="molecule type" value="Genomic_DNA"/>
</dbReference>
<accession>A0A1I3I0R6</accession>
<evidence type="ECO:0000256" key="2">
    <source>
        <dbReference type="ARBA" id="ARBA00022475"/>
    </source>
</evidence>
<feature type="transmembrane region" description="Helical" evidence="6">
    <location>
        <begin position="120"/>
        <end position="143"/>
    </location>
</feature>
<keyword evidence="7" id="KW-0762">Sugar transport</keyword>
<feature type="transmembrane region" description="Helical" evidence="6">
    <location>
        <begin position="64"/>
        <end position="86"/>
    </location>
</feature>
<feature type="transmembrane region" description="Helical" evidence="6">
    <location>
        <begin position="287"/>
        <end position="314"/>
    </location>
</feature>
<keyword evidence="7" id="KW-0813">Transport</keyword>
<keyword evidence="4 6" id="KW-1133">Transmembrane helix</keyword>